<dbReference type="Pfam" id="PF02219">
    <property type="entry name" value="MTHFR"/>
    <property type="match status" value="1"/>
</dbReference>
<evidence type="ECO:0000256" key="2">
    <source>
        <dbReference type="ARBA" id="ARBA00004777"/>
    </source>
</evidence>
<dbReference type="GO" id="GO:0005829">
    <property type="term" value="C:cytosol"/>
    <property type="evidence" value="ECO:0007669"/>
    <property type="project" value="TreeGrafter"/>
</dbReference>
<evidence type="ECO:0000256" key="1">
    <source>
        <dbReference type="ARBA" id="ARBA00001974"/>
    </source>
</evidence>
<dbReference type="GO" id="GO:0071949">
    <property type="term" value="F:FAD binding"/>
    <property type="evidence" value="ECO:0007669"/>
    <property type="project" value="TreeGrafter"/>
</dbReference>
<comment type="similarity">
    <text evidence="3 8">Belongs to the methylenetetrahydrofolate reductase family.</text>
</comment>
<evidence type="ECO:0000256" key="7">
    <source>
        <dbReference type="ARBA" id="ARBA00048628"/>
    </source>
</evidence>
<dbReference type="EMBL" id="MWWS01000002">
    <property type="protein sequence ID" value="OZG50932.1"/>
    <property type="molecule type" value="Genomic_DNA"/>
</dbReference>
<evidence type="ECO:0000256" key="3">
    <source>
        <dbReference type="ARBA" id="ARBA00006743"/>
    </source>
</evidence>
<dbReference type="AlphaFoldDB" id="A0A261EVQ5"/>
<sequence>MHAPIFSLEVFPPKRNTTVGTIYDTLDGLESLHPDFISVTYGTGRYADRTATARICATIRGEYAIPTVAHLTSQYADQVAVDEALDMFECAGVKALLLLRGDRTDGKEPLGVYQHACDLITYVHEARPDFLIMAACYPETHPEALSVEEDIRHLKEKVDAGAGHLISQLFYDNSDFMNFVGRARAAGIDVPIEAGIMPITRAGQVRHMSETCGSCIPPAVTRLLEKWGNKPKSLCEAGIVYASQQISDLVSQGVDGIHLYSMNHPVVTRRIWNNVQSLFEEAL</sequence>
<evidence type="ECO:0000313" key="9">
    <source>
        <dbReference type="EMBL" id="OZG50932.1"/>
    </source>
</evidence>
<comment type="caution">
    <text evidence="9">The sequence shown here is derived from an EMBL/GenBank/DDBJ whole genome shotgun (WGS) entry which is preliminary data.</text>
</comment>
<dbReference type="InterPro" id="IPR003171">
    <property type="entry name" value="Mehydrof_redctse-like"/>
</dbReference>
<accession>A0A261EVQ5</accession>
<dbReference type="GO" id="GO:0009086">
    <property type="term" value="P:methionine biosynthetic process"/>
    <property type="evidence" value="ECO:0007669"/>
    <property type="project" value="TreeGrafter"/>
</dbReference>
<keyword evidence="10" id="KW-1185">Reference proteome</keyword>
<dbReference type="RefSeq" id="WP_094722175.1">
    <property type="nucleotide sequence ID" value="NZ_MWWS01000002.1"/>
</dbReference>
<comment type="catalytic activity">
    <reaction evidence="7">
        <text>(6S)-5-methyl-5,6,7,8-tetrahydrofolate + NAD(+) = (6R)-5,10-methylene-5,6,7,8-tetrahydrofolate + NADH + H(+)</text>
        <dbReference type="Rhea" id="RHEA:19821"/>
        <dbReference type="ChEBI" id="CHEBI:15378"/>
        <dbReference type="ChEBI" id="CHEBI:15636"/>
        <dbReference type="ChEBI" id="CHEBI:18608"/>
        <dbReference type="ChEBI" id="CHEBI:57540"/>
        <dbReference type="ChEBI" id="CHEBI:57945"/>
        <dbReference type="EC" id="1.5.1.54"/>
    </reaction>
    <physiologicalReaction direction="right-to-left" evidence="7">
        <dbReference type="Rhea" id="RHEA:19823"/>
    </physiologicalReaction>
</comment>
<dbReference type="OrthoDB" id="9812555at2"/>
<dbReference type="UniPathway" id="UPA00193"/>
<reference evidence="9 10" key="1">
    <citation type="journal article" date="2017" name="BMC Genomics">
        <title>Comparative genomic and phylogenomic analyses of the Bifidobacteriaceae family.</title>
        <authorList>
            <person name="Lugli G.A."/>
            <person name="Milani C."/>
            <person name="Turroni F."/>
            <person name="Duranti S."/>
            <person name="Mancabelli L."/>
            <person name="Mangifesta M."/>
            <person name="Ferrario C."/>
            <person name="Modesto M."/>
            <person name="Mattarelli P."/>
            <person name="Jiri K."/>
            <person name="van Sinderen D."/>
            <person name="Ventura M."/>
        </authorList>
    </citation>
    <scope>NUCLEOTIDE SEQUENCE [LARGE SCALE GENOMIC DNA]</scope>
    <source>
        <strain evidence="9 10">DSM 22924</strain>
    </source>
</reference>
<dbReference type="InterPro" id="IPR029041">
    <property type="entry name" value="FAD-linked_oxidoreductase-like"/>
</dbReference>
<dbReference type="GO" id="GO:0035999">
    <property type="term" value="P:tetrahydrofolate interconversion"/>
    <property type="evidence" value="ECO:0007669"/>
    <property type="project" value="UniProtKB-UniPathway"/>
</dbReference>
<keyword evidence="5 8" id="KW-0274">FAD</keyword>
<dbReference type="SUPFAM" id="SSF51730">
    <property type="entry name" value="FAD-linked oxidoreductase"/>
    <property type="match status" value="1"/>
</dbReference>
<proteinExistence type="inferred from homology"/>
<dbReference type="PANTHER" id="PTHR45754:SF3">
    <property type="entry name" value="METHYLENETETRAHYDROFOLATE REDUCTASE (NADPH)"/>
    <property type="match status" value="1"/>
</dbReference>
<comment type="cofactor">
    <cofactor evidence="1 8">
        <name>FAD</name>
        <dbReference type="ChEBI" id="CHEBI:57692"/>
    </cofactor>
</comment>
<dbReference type="Gene3D" id="3.20.20.220">
    <property type="match status" value="1"/>
</dbReference>
<keyword evidence="6 8" id="KW-0560">Oxidoreductase</keyword>
<evidence type="ECO:0000313" key="10">
    <source>
        <dbReference type="Proteomes" id="UP000216004"/>
    </source>
</evidence>
<dbReference type="GO" id="GO:0106312">
    <property type="term" value="F:methylenetetrahydrofolate reductase (NADH) activity"/>
    <property type="evidence" value="ECO:0007669"/>
    <property type="project" value="UniProtKB-EC"/>
</dbReference>
<evidence type="ECO:0000256" key="5">
    <source>
        <dbReference type="ARBA" id="ARBA00022827"/>
    </source>
</evidence>
<organism evidence="9 10">
    <name type="scientific">Bombiscardovia coagulans</name>
    <dbReference type="NCBI Taxonomy" id="686666"/>
    <lineage>
        <taxon>Bacteria</taxon>
        <taxon>Bacillati</taxon>
        <taxon>Actinomycetota</taxon>
        <taxon>Actinomycetes</taxon>
        <taxon>Bifidobacteriales</taxon>
        <taxon>Bifidobacteriaceae</taxon>
        <taxon>Bombiscardovia</taxon>
    </lineage>
</organism>
<dbReference type="CDD" id="cd00537">
    <property type="entry name" value="MTHFR"/>
    <property type="match status" value="1"/>
</dbReference>
<evidence type="ECO:0000256" key="8">
    <source>
        <dbReference type="RuleBase" id="RU003862"/>
    </source>
</evidence>
<protein>
    <recommendedName>
        <fullName evidence="8">Methylenetetrahydrofolate reductase</fullName>
    </recommendedName>
</protein>
<evidence type="ECO:0000256" key="4">
    <source>
        <dbReference type="ARBA" id="ARBA00022630"/>
    </source>
</evidence>
<keyword evidence="4 8" id="KW-0285">Flavoprotein</keyword>
<gene>
    <name evidence="9" type="ORF">BOCO_0118</name>
</gene>
<comment type="pathway">
    <text evidence="2 8">One-carbon metabolism; tetrahydrofolate interconversion.</text>
</comment>
<dbReference type="Proteomes" id="UP000216004">
    <property type="component" value="Unassembled WGS sequence"/>
</dbReference>
<evidence type="ECO:0000256" key="6">
    <source>
        <dbReference type="ARBA" id="ARBA00023002"/>
    </source>
</evidence>
<name>A0A261EVQ5_9BIFI</name>
<dbReference type="PANTHER" id="PTHR45754">
    <property type="entry name" value="METHYLENETETRAHYDROFOLATE REDUCTASE"/>
    <property type="match status" value="1"/>
</dbReference>